<dbReference type="Proteomes" id="UP000295781">
    <property type="component" value="Chromosome"/>
</dbReference>
<gene>
    <name evidence="2" type="ORF">SOCEGT47_050030</name>
</gene>
<dbReference type="AlphaFoldDB" id="A0A4P2Q505"/>
<feature type="compositionally biased region" description="Basic residues" evidence="1">
    <location>
        <begin position="179"/>
        <end position="191"/>
    </location>
</feature>
<accession>A0A4P2Q505</accession>
<feature type="region of interest" description="Disordered" evidence="1">
    <location>
        <begin position="1"/>
        <end position="41"/>
    </location>
</feature>
<evidence type="ECO:0000256" key="1">
    <source>
        <dbReference type="SAM" id="MobiDB-lite"/>
    </source>
</evidence>
<evidence type="ECO:0000313" key="3">
    <source>
        <dbReference type="Proteomes" id="UP000295781"/>
    </source>
</evidence>
<protein>
    <submittedName>
        <fullName evidence="2">Uncharacterized protein</fullName>
    </submittedName>
</protein>
<name>A0A4P2Q505_SORCE</name>
<feature type="compositionally biased region" description="Low complexity" evidence="1">
    <location>
        <begin position="197"/>
        <end position="214"/>
    </location>
</feature>
<proteinExistence type="predicted"/>
<sequence>MNYPVADGGQRRKGARDTGESTTAGSCPGSAEEPPWRQRRQEERKGVFIHSFLLPSWRPWRHGGSPLGPTSRSGHRRQNSLFLASLAISRPPAFNRFQLAHRRIRRAAKPAEPGRVSGCPASWCIVAQVRPRLRVQRWPGRGGRRAGGRWTASERETRRPSRPRRARRRVGDRANQRAQRARLAGRRRRPPRVTAQGPARAHSSSAGGAVAAGSTLYQPTPRRAPVWVSTSSAVKPQRGEKVDGSVLPSAR</sequence>
<feature type="region of interest" description="Disordered" evidence="1">
    <location>
        <begin position="137"/>
        <end position="251"/>
    </location>
</feature>
<dbReference type="EMBL" id="CP012670">
    <property type="protein sequence ID" value="AUX24465.1"/>
    <property type="molecule type" value="Genomic_DNA"/>
</dbReference>
<evidence type="ECO:0000313" key="2">
    <source>
        <dbReference type="EMBL" id="AUX24465.1"/>
    </source>
</evidence>
<organism evidence="2 3">
    <name type="scientific">Sorangium cellulosum</name>
    <name type="common">Polyangium cellulosum</name>
    <dbReference type="NCBI Taxonomy" id="56"/>
    <lineage>
        <taxon>Bacteria</taxon>
        <taxon>Pseudomonadati</taxon>
        <taxon>Myxococcota</taxon>
        <taxon>Polyangia</taxon>
        <taxon>Polyangiales</taxon>
        <taxon>Polyangiaceae</taxon>
        <taxon>Sorangium</taxon>
    </lineage>
</organism>
<reference evidence="2 3" key="1">
    <citation type="submission" date="2015-09" db="EMBL/GenBank/DDBJ databases">
        <title>Sorangium comparison.</title>
        <authorList>
            <person name="Zaburannyi N."/>
            <person name="Bunk B."/>
            <person name="Overmann J."/>
            <person name="Mueller R."/>
        </authorList>
    </citation>
    <scope>NUCLEOTIDE SEQUENCE [LARGE SCALE GENOMIC DNA]</scope>
    <source>
        <strain evidence="2 3">So ceGT47</strain>
    </source>
</reference>